<dbReference type="Gene3D" id="3.40.1180.10">
    <property type="entry name" value="Decaprenyl diphosphate synthase-like"/>
    <property type="match status" value="1"/>
</dbReference>
<protein>
    <recommendedName>
        <fullName evidence="2">Isoprenyl transferase</fullName>
        <ecNumber evidence="2">2.5.1.-</ecNumber>
    </recommendedName>
</protein>
<dbReference type="OrthoDB" id="4191603at2"/>
<dbReference type="HAMAP" id="MF_01139">
    <property type="entry name" value="ISPT"/>
    <property type="match status" value="1"/>
</dbReference>
<dbReference type="STRING" id="1183438.GKIL_3599"/>
<comment type="subunit">
    <text evidence="2">Homodimer.</text>
</comment>
<dbReference type="eggNOG" id="COG0020">
    <property type="taxonomic scope" value="Bacteria"/>
</dbReference>
<sequence>MTTPHTLLRSLPADLDPNRLPHHVAAIMDGNGRWAAQRHLPRVKGHQAGVDALKELLRCCKDWGIGALTVFAFSTENWGRPRYEVEFLMTLFEKVLHRELSELVEEGVRIRFVGALYLLPEALQQIIREAMAVTATNTGVQFTVGTNYGAREEIVQACRRLVEQARLGQLQPEEVDEKLIAQHLYTHELPDPDLLIRTSGESRLSNFLLWQMAYTEIYVADLMWPDFDRPAFHAALKSYQGRQRRFGKV</sequence>
<dbReference type="Pfam" id="PF01255">
    <property type="entry name" value="Prenyltransf"/>
    <property type="match status" value="1"/>
</dbReference>
<keyword evidence="1 2" id="KW-0808">Transferase</keyword>
<evidence type="ECO:0000313" key="3">
    <source>
        <dbReference type="EMBL" id="AGY59845.1"/>
    </source>
</evidence>
<dbReference type="PANTHER" id="PTHR10291">
    <property type="entry name" value="DEHYDRODOLICHYL DIPHOSPHATE SYNTHASE FAMILY MEMBER"/>
    <property type="match status" value="1"/>
</dbReference>
<feature type="binding site" evidence="2">
    <location>
        <position position="80"/>
    </location>
    <ligand>
        <name>substrate</name>
    </ligand>
</feature>
<feature type="binding site" evidence="2">
    <location>
        <begin position="74"/>
        <end position="76"/>
    </location>
    <ligand>
        <name>substrate</name>
    </ligand>
</feature>
<comment type="similarity">
    <text evidence="2">Belongs to the UPP synthase family.</text>
</comment>
<dbReference type="FunFam" id="3.40.1180.10:FF:000001">
    <property type="entry name" value="(2E,6E)-farnesyl-diphosphate-specific ditrans,polycis-undecaprenyl-diphosphate synthase"/>
    <property type="match status" value="1"/>
</dbReference>
<dbReference type="GO" id="GO:0000287">
    <property type="term" value="F:magnesium ion binding"/>
    <property type="evidence" value="ECO:0007669"/>
    <property type="project" value="UniProtKB-UniRule"/>
</dbReference>
<dbReference type="SUPFAM" id="SSF64005">
    <property type="entry name" value="Undecaprenyl diphosphate synthase"/>
    <property type="match status" value="1"/>
</dbReference>
<dbReference type="GO" id="GO:0016094">
    <property type="term" value="P:polyprenol biosynthetic process"/>
    <property type="evidence" value="ECO:0007669"/>
    <property type="project" value="TreeGrafter"/>
</dbReference>
<dbReference type="EC" id="2.5.1.-" evidence="2"/>
<gene>
    <name evidence="3" type="primary">uppS</name>
    <name evidence="3" type="ORF">GKIL_3599</name>
</gene>
<dbReference type="AlphaFoldDB" id="U5QQA2"/>
<comment type="function">
    <text evidence="2">Catalyzes the condensation of isopentenyl diphosphate (IPP) with allylic pyrophosphates generating different type of terpenoids.</text>
</comment>
<feature type="binding site" evidence="2">
    <location>
        <position position="197"/>
    </location>
    <ligand>
        <name>substrate</name>
    </ligand>
</feature>
<keyword evidence="4" id="KW-1185">Reference proteome</keyword>
<dbReference type="HOGENOM" id="CLU_038505_1_1_3"/>
<feature type="active site" evidence="2">
    <location>
        <position position="29"/>
    </location>
</feature>
<dbReference type="InterPro" id="IPR001441">
    <property type="entry name" value="UPP_synth-like"/>
</dbReference>
<dbReference type="PATRIC" id="fig|1183438.3.peg.3536"/>
<comment type="cofactor">
    <cofactor evidence="2">
        <name>Mg(2+)</name>
        <dbReference type="ChEBI" id="CHEBI:18420"/>
    </cofactor>
    <text evidence="2">Binds 2 magnesium ions per subunit.</text>
</comment>
<dbReference type="KEGG" id="glj:GKIL_3599"/>
<feature type="binding site" evidence="2">
    <location>
        <position position="29"/>
    </location>
    <ligand>
        <name>Mg(2+)</name>
        <dbReference type="ChEBI" id="CHEBI:18420"/>
    </ligand>
</feature>
<dbReference type="NCBIfam" id="NF011406">
    <property type="entry name" value="PRK14831.1"/>
    <property type="match status" value="1"/>
</dbReference>
<evidence type="ECO:0000313" key="4">
    <source>
        <dbReference type="Proteomes" id="UP000017396"/>
    </source>
</evidence>
<dbReference type="RefSeq" id="WP_023175156.1">
    <property type="nucleotide sequence ID" value="NC_022600.1"/>
</dbReference>
<dbReference type="Proteomes" id="UP000017396">
    <property type="component" value="Chromosome"/>
</dbReference>
<dbReference type="InterPro" id="IPR018520">
    <property type="entry name" value="UPP_synth-like_CS"/>
</dbReference>
<keyword evidence="2" id="KW-0460">Magnesium</keyword>
<reference evidence="3 4" key="1">
    <citation type="journal article" date="2013" name="PLoS ONE">
        <title>Cultivation and Complete Genome Sequencing of Gloeobacter kilaueensis sp. nov., from a Lava Cave in Kilauea Caldera, Hawai'i.</title>
        <authorList>
            <person name="Saw J.H."/>
            <person name="Schatz M."/>
            <person name="Brown M.V."/>
            <person name="Kunkel D.D."/>
            <person name="Foster J.S."/>
            <person name="Shick H."/>
            <person name="Christensen S."/>
            <person name="Hou S."/>
            <person name="Wan X."/>
            <person name="Donachie S.P."/>
        </authorList>
    </citation>
    <scope>NUCLEOTIDE SEQUENCE [LARGE SCALE GENOMIC DNA]</scope>
    <source>
        <strain evidence="4">JS</strain>
    </source>
</reference>
<dbReference type="NCBIfam" id="NF011405">
    <property type="entry name" value="PRK14830.1"/>
    <property type="match status" value="1"/>
</dbReference>
<organism evidence="3 4">
    <name type="scientific">Gloeobacter kilaueensis (strain ATCC BAA-2537 / CCAP 1431/1 / ULC 316 / JS1)</name>
    <dbReference type="NCBI Taxonomy" id="1183438"/>
    <lineage>
        <taxon>Bacteria</taxon>
        <taxon>Bacillati</taxon>
        <taxon>Cyanobacteriota</taxon>
        <taxon>Cyanophyceae</taxon>
        <taxon>Gloeobacterales</taxon>
        <taxon>Gloeobacteraceae</taxon>
        <taxon>Gloeobacter</taxon>
    </lineage>
</organism>
<feature type="binding site" evidence="2">
    <location>
        <position position="216"/>
    </location>
    <ligand>
        <name>Mg(2+)</name>
        <dbReference type="ChEBI" id="CHEBI:18420"/>
    </ligand>
</feature>
<dbReference type="PROSITE" id="PS01066">
    <property type="entry name" value="UPP_SYNTHASE"/>
    <property type="match status" value="1"/>
</dbReference>
<dbReference type="PANTHER" id="PTHR10291:SF0">
    <property type="entry name" value="DEHYDRODOLICHYL DIPHOSPHATE SYNTHASE 2"/>
    <property type="match status" value="1"/>
</dbReference>
<name>U5QQA2_GLOK1</name>
<feature type="binding site" evidence="2">
    <location>
        <position position="46"/>
    </location>
    <ligand>
        <name>substrate</name>
    </ligand>
</feature>
<feature type="binding site" evidence="2">
    <location>
        <position position="78"/>
    </location>
    <ligand>
        <name>substrate</name>
    </ligand>
</feature>
<feature type="binding site" evidence="2">
    <location>
        <position position="34"/>
    </location>
    <ligand>
        <name>substrate</name>
    </ligand>
</feature>
<proteinExistence type="inferred from homology"/>
<keyword evidence="2" id="KW-0479">Metal-binding</keyword>
<feature type="binding site" evidence="2">
    <location>
        <position position="42"/>
    </location>
    <ligand>
        <name>substrate</name>
    </ligand>
</feature>
<feature type="binding site" evidence="2">
    <location>
        <begin position="30"/>
        <end position="33"/>
    </location>
    <ligand>
        <name>substrate</name>
    </ligand>
</feature>
<dbReference type="GO" id="GO:0045547">
    <property type="term" value="F:ditrans,polycis-polyprenyl diphosphate synthase [(2E,6E)-farnesyl diphosphate specific] activity"/>
    <property type="evidence" value="ECO:0007669"/>
    <property type="project" value="TreeGrafter"/>
</dbReference>
<dbReference type="NCBIfam" id="TIGR00055">
    <property type="entry name" value="uppS"/>
    <property type="match status" value="1"/>
</dbReference>
<dbReference type="EMBL" id="CP003587">
    <property type="protein sequence ID" value="AGY59845.1"/>
    <property type="molecule type" value="Genomic_DNA"/>
</dbReference>
<evidence type="ECO:0000256" key="1">
    <source>
        <dbReference type="ARBA" id="ARBA00022679"/>
    </source>
</evidence>
<dbReference type="InterPro" id="IPR036424">
    <property type="entry name" value="UPP_synth-like_sf"/>
</dbReference>
<dbReference type="CDD" id="cd00475">
    <property type="entry name" value="Cis_IPPS"/>
    <property type="match status" value="1"/>
</dbReference>
<accession>U5QQA2</accession>
<evidence type="ECO:0000256" key="2">
    <source>
        <dbReference type="HAMAP-Rule" id="MF_01139"/>
    </source>
</evidence>
<feature type="active site" description="Proton acceptor" evidence="2">
    <location>
        <position position="77"/>
    </location>
</feature>
<feature type="binding site" evidence="2">
    <location>
        <begin position="203"/>
        <end position="205"/>
    </location>
    <ligand>
        <name>substrate</name>
    </ligand>
</feature>